<reference evidence="2 3" key="1">
    <citation type="submission" date="2017-04" db="EMBL/GenBank/DDBJ databases">
        <title>Novel microbial lineages endemic to geothermal iron-oxide mats fill important gaps in the evolutionary history of Archaea.</title>
        <authorList>
            <person name="Jay Z.J."/>
            <person name="Beam J.P."/>
            <person name="Dlakic M."/>
            <person name="Rusch D.B."/>
            <person name="Kozubal M.A."/>
            <person name="Inskeep W.P."/>
        </authorList>
    </citation>
    <scope>NUCLEOTIDE SEQUENCE [LARGE SCALE GENOMIC DNA]</scope>
    <source>
        <strain evidence="2">BE_D</strain>
    </source>
</reference>
<proteinExistence type="predicted"/>
<dbReference type="Proteomes" id="UP000242015">
    <property type="component" value="Unassembled WGS sequence"/>
</dbReference>
<dbReference type="AlphaFoldDB" id="A0A2R6CEG7"/>
<keyword evidence="1" id="KW-0812">Transmembrane</keyword>
<dbReference type="EMBL" id="NEXF01000019">
    <property type="protein sequence ID" value="PSO09166.1"/>
    <property type="molecule type" value="Genomic_DNA"/>
</dbReference>
<feature type="transmembrane region" description="Helical" evidence="1">
    <location>
        <begin position="71"/>
        <end position="94"/>
    </location>
</feature>
<sequence>MSKSVSEVRDKLIFFRFFVLTMLKEKLKTSEKIAVVGVFAPIAIILASPVAPSFPFPPLPFLLFELWEIPVYFALYLFGLRIALLVELLVYAVVQTHPYGLLFAPVYNLNAVVFTLLGASLGFKFKKVVMSATLGVSTRVVETTLFNYVFLRLPPPFGFGLTLKGLMTILPLLALFNAIQAGYSLAIAFAVSKAVESRLELT</sequence>
<feature type="transmembrane region" description="Helical" evidence="1">
    <location>
        <begin position="33"/>
        <end position="51"/>
    </location>
</feature>
<evidence type="ECO:0000256" key="1">
    <source>
        <dbReference type="SAM" id="Phobius"/>
    </source>
</evidence>
<gene>
    <name evidence="2" type="ORF">B9Q04_01875</name>
</gene>
<evidence type="ECO:0008006" key="4">
    <source>
        <dbReference type="Google" id="ProtNLM"/>
    </source>
</evidence>
<name>A0A2R6CEG7_9ARCH</name>
<keyword evidence="1" id="KW-0472">Membrane</keyword>
<comment type="caution">
    <text evidence="2">The sequence shown here is derived from an EMBL/GenBank/DDBJ whole genome shotgun (WGS) entry which is preliminary data.</text>
</comment>
<evidence type="ECO:0000313" key="3">
    <source>
        <dbReference type="Proteomes" id="UP000242015"/>
    </source>
</evidence>
<feature type="transmembrane region" description="Helical" evidence="1">
    <location>
        <begin position="101"/>
        <end position="123"/>
    </location>
</feature>
<keyword evidence="1" id="KW-1133">Transmembrane helix</keyword>
<protein>
    <recommendedName>
        <fullName evidence="4">ECF transporter S component</fullName>
    </recommendedName>
</protein>
<organism evidence="2 3">
    <name type="scientific">Candidatus Marsarchaeota G2 archaeon BE_D</name>
    <dbReference type="NCBI Taxonomy" id="1978158"/>
    <lineage>
        <taxon>Archaea</taxon>
        <taxon>Candidatus Marsarchaeota</taxon>
        <taxon>Candidatus Marsarchaeota group 2</taxon>
    </lineage>
</organism>
<accession>A0A2R6CEG7</accession>
<dbReference type="Gene3D" id="1.10.1760.20">
    <property type="match status" value="1"/>
</dbReference>
<evidence type="ECO:0000313" key="2">
    <source>
        <dbReference type="EMBL" id="PSO09166.1"/>
    </source>
</evidence>